<gene>
    <name evidence="6" type="ORF">CSSPTR1EN2_LOCUS5066</name>
</gene>
<dbReference type="EMBL" id="OZ019904">
    <property type="protein sequence ID" value="CAK9199697.1"/>
    <property type="molecule type" value="Genomic_DNA"/>
</dbReference>
<dbReference type="PANTHER" id="PTHR11062:SF73">
    <property type="entry name" value="EXOSTOSIN-LIKE 3"/>
    <property type="match status" value="1"/>
</dbReference>
<evidence type="ECO:0000256" key="4">
    <source>
        <dbReference type="ARBA" id="ARBA00023034"/>
    </source>
</evidence>
<evidence type="ECO:0000256" key="1">
    <source>
        <dbReference type="ARBA" id="ARBA00004323"/>
    </source>
</evidence>
<accession>A0ABP0TLK7</accession>
<dbReference type="InterPro" id="IPR004263">
    <property type="entry name" value="Exostosin"/>
</dbReference>
<feature type="domain" description="Exostosin GT47" evidence="5">
    <location>
        <begin position="120"/>
        <end position="363"/>
    </location>
</feature>
<dbReference type="PANTHER" id="PTHR11062">
    <property type="entry name" value="EXOSTOSIN HEPARAN SULFATE GLYCOSYLTRANSFERASE -RELATED"/>
    <property type="match status" value="1"/>
</dbReference>
<name>A0ABP0TLK7_9BRYO</name>
<keyword evidence="4" id="KW-0333">Golgi apparatus</keyword>
<dbReference type="InterPro" id="IPR040911">
    <property type="entry name" value="Exostosin_GT47"/>
</dbReference>
<sequence>MALSAVKNLMATGSRRVYKWMVALLHIISNNPGKVIAVTSTSLLLLQNMIRFFQPSMSVQPWYAINKEWHGPAKFPLCTMDVCFNFSRCDHTKELLVYHYNTIEPYWPANYFHALPSMPWYTTDPEKACLFFVFSDKDLPKGSFRPHPNTLPYWNGGLNHVIVTLADKWSLTNPPEETIGKASILASRLHENSIRLGFDIPVPLPRLWHAPPELQSLKPFDRKYFATFKGTRYLNRAGAFRSNDAFLSMHNGKDVIVATTCNQVTNNNLRKRFPKKGVGCDRDQILFDKYAFEDLFNSTFVLAPGGRSPSTFRLLEILGAGSIPVLIVDNYVKPFDNFIEWQRCLLQFPSSEIHRVLSTLRALSKEEVETRQRYCQAVFEMFLKDDVTLLNTVMLAFKARFYGSLANFPLNETYLPIPSN</sequence>
<keyword evidence="3" id="KW-0735">Signal-anchor</keyword>
<comment type="subcellular location">
    <subcellularLocation>
        <location evidence="1">Golgi apparatus membrane</location>
        <topology evidence="1">Single-pass type II membrane protein</topology>
    </subcellularLocation>
</comment>
<reference evidence="6" key="1">
    <citation type="submission" date="2024-02" db="EMBL/GenBank/DDBJ databases">
        <authorList>
            <consortium name="ELIXIR-Norway"/>
            <consortium name="Elixir Norway"/>
        </authorList>
    </citation>
    <scope>NUCLEOTIDE SEQUENCE</scope>
</reference>
<organism evidence="6 7">
    <name type="scientific">Sphagnum troendelagicum</name>
    <dbReference type="NCBI Taxonomy" id="128251"/>
    <lineage>
        <taxon>Eukaryota</taxon>
        <taxon>Viridiplantae</taxon>
        <taxon>Streptophyta</taxon>
        <taxon>Embryophyta</taxon>
        <taxon>Bryophyta</taxon>
        <taxon>Sphagnophytina</taxon>
        <taxon>Sphagnopsida</taxon>
        <taxon>Sphagnales</taxon>
        <taxon>Sphagnaceae</taxon>
        <taxon>Sphagnum</taxon>
    </lineage>
</organism>
<dbReference type="Pfam" id="PF03016">
    <property type="entry name" value="Exostosin_GT47"/>
    <property type="match status" value="1"/>
</dbReference>
<dbReference type="Proteomes" id="UP001497512">
    <property type="component" value="Chromosome 12"/>
</dbReference>
<keyword evidence="7" id="KW-1185">Reference proteome</keyword>
<evidence type="ECO:0000259" key="5">
    <source>
        <dbReference type="Pfam" id="PF03016"/>
    </source>
</evidence>
<evidence type="ECO:0000313" key="7">
    <source>
        <dbReference type="Proteomes" id="UP001497512"/>
    </source>
</evidence>
<comment type="similarity">
    <text evidence="2">Belongs to the glycosyltransferase 47 family.</text>
</comment>
<protein>
    <recommendedName>
        <fullName evidence="5">Exostosin GT47 domain-containing protein</fullName>
    </recommendedName>
</protein>
<evidence type="ECO:0000256" key="2">
    <source>
        <dbReference type="ARBA" id="ARBA00010271"/>
    </source>
</evidence>
<evidence type="ECO:0000313" key="6">
    <source>
        <dbReference type="EMBL" id="CAK9199697.1"/>
    </source>
</evidence>
<keyword evidence="3" id="KW-0812">Transmembrane</keyword>
<evidence type="ECO:0000256" key="3">
    <source>
        <dbReference type="ARBA" id="ARBA00022968"/>
    </source>
</evidence>
<proteinExistence type="inferred from homology"/>